<dbReference type="PANTHER" id="PTHR33254">
    <property type="entry name" value="4-HYDROXY-4-METHYL-2-OXOGLUTARATE ALDOLASE 3-RELATED"/>
    <property type="match status" value="1"/>
</dbReference>
<gene>
    <name evidence="14" type="ORF">AOB60_22965</name>
</gene>
<evidence type="ECO:0000256" key="12">
    <source>
        <dbReference type="ARBA" id="ARBA00047973"/>
    </source>
</evidence>
<evidence type="ECO:0000256" key="2">
    <source>
        <dbReference type="ARBA" id="ARBA00001968"/>
    </source>
</evidence>
<dbReference type="InterPro" id="IPR005493">
    <property type="entry name" value="RraA/RraA-like"/>
</dbReference>
<keyword evidence="13" id="KW-0479">Metal-binding</keyword>
<evidence type="ECO:0000256" key="6">
    <source>
        <dbReference type="ARBA" id="ARBA00012947"/>
    </source>
</evidence>
<sequence>MNDDHAGSPTATPNAFREISPTTLADVLGRGQVMDVGIRPLWSTVPRVAGPAFTVRCPPGDNLMLHAAIHRAAPGSVIVVESGDLDHALAGGNVCAVAQRRGVAAFVADGLIRDLAEVRAMGFPVFARGVIPFPGSKKAVEPLNVDVRCGGVDVSAGDMVVADEEGVVVVPRARQEEVLGAARAKLAKEAEESLDAWELAHRTRIDEILRDGGFVG</sequence>
<comment type="similarity">
    <text evidence="3">Belongs to the class II aldolase/RraA-like family.</text>
</comment>
<organism evidence="14 15">
    <name type="scientific">Streptomyces noursei</name>
    <name type="common">Streptomyces albulus</name>
    <dbReference type="NCBI Taxonomy" id="1971"/>
    <lineage>
        <taxon>Bacteria</taxon>
        <taxon>Bacillati</taxon>
        <taxon>Actinomycetota</taxon>
        <taxon>Actinomycetes</taxon>
        <taxon>Kitasatosporales</taxon>
        <taxon>Streptomycetaceae</taxon>
        <taxon>Streptomyces</taxon>
    </lineage>
</organism>
<evidence type="ECO:0000256" key="13">
    <source>
        <dbReference type="PIRSR" id="PIRSR605493-1"/>
    </source>
</evidence>
<dbReference type="EMBL" id="LJSN01000003">
    <property type="protein sequence ID" value="PNE39450.1"/>
    <property type="molecule type" value="Genomic_DNA"/>
</dbReference>
<evidence type="ECO:0000256" key="11">
    <source>
        <dbReference type="ARBA" id="ARBA00032305"/>
    </source>
</evidence>
<dbReference type="Gene3D" id="3.50.30.40">
    <property type="entry name" value="Ribonuclease E inhibitor RraA/RraA-like"/>
    <property type="match status" value="1"/>
</dbReference>
<keyword evidence="15" id="KW-1185">Reference proteome</keyword>
<evidence type="ECO:0000256" key="5">
    <source>
        <dbReference type="ARBA" id="ARBA00012213"/>
    </source>
</evidence>
<dbReference type="EC" id="4.1.3.17" evidence="5"/>
<proteinExistence type="inferred from homology"/>
<evidence type="ECO:0000256" key="1">
    <source>
        <dbReference type="ARBA" id="ARBA00001342"/>
    </source>
</evidence>
<dbReference type="PANTHER" id="PTHR33254:SF4">
    <property type="entry name" value="4-HYDROXY-4-METHYL-2-OXOGLUTARATE ALDOLASE 3-RELATED"/>
    <property type="match status" value="1"/>
</dbReference>
<dbReference type="GO" id="GO:0008948">
    <property type="term" value="F:oxaloacetate decarboxylase activity"/>
    <property type="evidence" value="ECO:0007669"/>
    <property type="project" value="UniProtKB-EC"/>
</dbReference>
<evidence type="ECO:0000313" key="14">
    <source>
        <dbReference type="EMBL" id="PNE39450.1"/>
    </source>
</evidence>
<evidence type="ECO:0000313" key="15">
    <source>
        <dbReference type="Proteomes" id="UP000236047"/>
    </source>
</evidence>
<reference evidence="15" key="1">
    <citation type="submission" date="2015-09" db="EMBL/GenBank/DDBJ databases">
        <authorList>
            <person name="Graham D.E."/>
            <person name="Mahan K.M."/>
            <person name="Klingeman D.M."/>
            <person name="Fida T."/>
            <person name="Giannone R.J."/>
            <person name="Hettich R.L."/>
            <person name="Parry R.J."/>
            <person name="Spain J.C."/>
        </authorList>
    </citation>
    <scope>NUCLEOTIDE SEQUENCE [LARGE SCALE GENOMIC DNA]</scope>
    <source>
        <strain evidence="15">JCM 4701</strain>
    </source>
</reference>
<comment type="catalytic activity">
    <reaction evidence="1">
        <text>4-hydroxy-4-methyl-2-oxoglutarate = 2 pyruvate</text>
        <dbReference type="Rhea" id="RHEA:22748"/>
        <dbReference type="ChEBI" id="CHEBI:15361"/>
        <dbReference type="ChEBI" id="CHEBI:58276"/>
        <dbReference type="EC" id="4.1.3.17"/>
    </reaction>
</comment>
<evidence type="ECO:0000256" key="10">
    <source>
        <dbReference type="ARBA" id="ARBA00030169"/>
    </source>
</evidence>
<dbReference type="InterPro" id="IPR036704">
    <property type="entry name" value="RraA/RraA-like_sf"/>
</dbReference>
<dbReference type="GO" id="GO:0047443">
    <property type="term" value="F:4-hydroxy-4-methyl-2-oxoglutarate aldolase activity"/>
    <property type="evidence" value="ECO:0007669"/>
    <property type="project" value="UniProtKB-EC"/>
</dbReference>
<dbReference type="Proteomes" id="UP000236047">
    <property type="component" value="Unassembled WGS sequence"/>
</dbReference>
<evidence type="ECO:0000256" key="8">
    <source>
        <dbReference type="ARBA" id="ARBA00025046"/>
    </source>
</evidence>
<dbReference type="Pfam" id="PF03737">
    <property type="entry name" value="RraA-like"/>
    <property type="match status" value="1"/>
</dbReference>
<comment type="cofactor">
    <cofactor evidence="2">
        <name>a divalent metal cation</name>
        <dbReference type="ChEBI" id="CHEBI:60240"/>
    </cofactor>
</comment>
<feature type="binding site" evidence="13">
    <location>
        <position position="113"/>
    </location>
    <ligand>
        <name>substrate</name>
    </ligand>
</feature>
<comment type="cofactor">
    <cofactor evidence="13">
        <name>Mg(2+)</name>
        <dbReference type="ChEBI" id="CHEBI:18420"/>
    </cofactor>
</comment>
<evidence type="ECO:0000256" key="9">
    <source>
        <dbReference type="ARBA" id="ARBA00029596"/>
    </source>
</evidence>
<keyword evidence="13" id="KW-0460">Magnesium</keyword>
<comment type="subunit">
    <text evidence="4">Homotrimer.</text>
</comment>
<feature type="binding site" evidence="13">
    <location>
        <position position="114"/>
    </location>
    <ligand>
        <name>Mg(2+)</name>
        <dbReference type="ChEBI" id="CHEBI:18420"/>
    </ligand>
</feature>
<dbReference type="AlphaFoldDB" id="A0A2N8PEL3"/>
<evidence type="ECO:0000256" key="7">
    <source>
        <dbReference type="ARBA" id="ARBA00016549"/>
    </source>
</evidence>
<comment type="catalytic activity">
    <reaction evidence="12">
        <text>oxaloacetate + H(+) = pyruvate + CO2</text>
        <dbReference type="Rhea" id="RHEA:15641"/>
        <dbReference type="ChEBI" id="CHEBI:15361"/>
        <dbReference type="ChEBI" id="CHEBI:15378"/>
        <dbReference type="ChEBI" id="CHEBI:16452"/>
        <dbReference type="ChEBI" id="CHEBI:16526"/>
        <dbReference type="EC" id="4.1.1.112"/>
    </reaction>
</comment>
<feature type="binding site" evidence="13">
    <location>
        <begin position="91"/>
        <end position="94"/>
    </location>
    <ligand>
        <name>substrate</name>
    </ligand>
</feature>
<evidence type="ECO:0000256" key="3">
    <source>
        <dbReference type="ARBA" id="ARBA00008621"/>
    </source>
</evidence>
<dbReference type="SUPFAM" id="SSF89562">
    <property type="entry name" value="RraA-like"/>
    <property type="match status" value="1"/>
</dbReference>
<dbReference type="CDD" id="cd16841">
    <property type="entry name" value="RraA_family"/>
    <property type="match status" value="1"/>
</dbReference>
<dbReference type="EC" id="4.1.1.112" evidence="6"/>
<evidence type="ECO:0000256" key="4">
    <source>
        <dbReference type="ARBA" id="ARBA00011233"/>
    </source>
</evidence>
<accession>A0A2N8PEL3</accession>
<dbReference type="GO" id="GO:0046872">
    <property type="term" value="F:metal ion binding"/>
    <property type="evidence" value="ECO:0007669"/>
    <property type="project" value="UniProtKB-KW"/>
</dbReference>
<comment type="function">
    <text evidence="8">Catalyzes the aldol cleavage of 4-hydroxy-4-methyl-2-oxoglutarate (HMG) into 2 molecules of pyruvate. Also contains a secondary oxaloacetate (OAA) decarboxylase activity due to the common pyruvate enolate transition state formed following C-C bond cleavage in the retro-aldol and decarboxylation reactions.</text>
</comment>
<name>A0A2N8PEL3_STRNR</name>
<comment type="caution">
    <text evidence="14">The sequence shown here is derived from an EMBL/GenBank/DDBJ whole genome shotgun (WGS) entry which is preliminary data.</text>
</comment>
<dbReference type="RefSeq" id="WP_219729431.1">
    <property type="nucleotide sequence ID" value="NZ_LJSN01000003.1"/>
</dbReference>
<protein>
    <recommendedName>
        <fullName evidence="7">Putative 4-hydroxy-4-methyl-2-oxoglutarate aldolase</fullName>
        <ecNumber evidence="6">4.1.1.112</ecNumber>
        <ecNumber evidence="5">4.1.3.17</ecNumber>
    </recommendedName>
    <alternativeName>
        <fullName evidence="11">Oxaloacetate decarboxylase</fullName>
    </alternativeName>
    <alternativeName>
        <fullName evidence="9">Regulator of ribonuclease activity homolog</fullName>
    </alternativeName>
    <alternativeName>
        <fullName evidence="10">RraA-like protein</fullName>
    </alternativeName>
</protein>